<dbReference type="EMBL" id="FUWS01000006">
    <property type="protein sequence ID" value="SKA12742.1"/>
    <property type="molecule type" value="Genomic_DNA"/>
</dbReference>
<dbReference type="RefSeq" id="WP_078761938.1">
    <property type="nucleotide sequence ID" value="NZ_FUWS01000006.1"/>
</dbReference>
<evidence type="ECO:0000256" key="2">
    <source>
        <dbReference type="ARBA" id="ARBA00023015"/>
    </source>
</evidence>
<dbReference type="GO" id="GO:0006352">
    <property type="term" value="P:DNA-templated transcription initiation"/>
    <property type="evidence" value="ECO:0007669"/>
    <property type="project" value="InterPro"/>
</dbReference>
<dbReference type="GO" id="GO:0003677">
    <property type="term" value="F:DNA binding"/>
    <property type="evidence" value="ECO:0007669"/>
    <property type="project" value="UniProtKB-KW"/>
</dbReference>
<evidence type="ECO:0000256" key="6">
    <source>
        <dbReference type="SAM" id="MobiDB-lite"/>
    </source>
</evidence>
<evidence type="ECO:0000313" key="9">
    <source>
        <dbReference type="EMBL" id="SKA12742.1"/>
    </source>
</evidence>
<dbReference type="PANTHER" id="PTHR43133:SF8">
    <property type="entry name" value="RNA POLYMERASE SIGMA FACTOR HI_1459-RELATED"/>
    <property type="match status" value="1"/>
</dbReference>
<proteinExistence type="inferred from homology"/>
<comment type="similarity">
    <text evidence="1">Belongs to the sigma-70 factor family. ECF subfamily.</text>
</comment>
<accession>A0A1T4R9P3</accession>
<dbReference type="Gene3D" id="1.10.10.10">
    <property type="entry name" value="Winged helix-like DNA-binding domain superfamily/Winged helix DNA-binding domain"/>
    <property type="match status" value="1"/>
</dbReference>
<protein>
    <submittedName>
        <fullName evidence="9">RNA polymerase, sigma subunit, ECF family</fullName>
    </submittedName>
</protein>
<feature type="region of interest" description="Disordered" evidence="6">
    <location>
        <begin position="169"/>
        <end position="196"/>
    </location>
</feature>
<dbReference type="PANTHER" id="PTHR43133">
    <property type="entry name" value="RNA POLYMERASE ECF-TYPE SIGMA FACTO"/>
    <property type="match status" value="1"/>
</dbReference>
<dbReference type="InterPro" id="IPR013325">
    <property type="entry name" value="RNA_pol_sigma_r2"/>
</dbReference>
<evidence type="ECO:0000259" key="8">
    <source>
        <dbReference type="Pfam" id="PF08281"/>
    </source>
</evidence>
<dbReference type="STRING" id="1122192.SAMN02745673_02640"/>
<dbReference type="Pfam" id="PF04542">
    <property type="entry name" value="Sigma70_r2"/>
    <property type="match status" value="1"/>
</dbReference>
<gene>
    <name evidence="9" type="ORF">SAMN02745673_02640</name>
</gene>
<evidence type="ECO:0000256" key="3">
    <source>
        <dbReference type="ARBA" id="ARBA00023082"/>
    </source>
</evidence>
<dbReference type="InterPro" id="IPR036388">
    <property type="entry name" value="WH-like_DNA-bd_sf"/>
</dbReference>
<keyword evidence="4" id="KW-0238">DNA-binding</keyword>
<organism evidence="9 10">
    <name type="scientific">Marinactinospora thermotolerans DSM 45154</name>
    <dbReference type="NCBI Taxonomy" id="1122192"/>
    <lineage>
        <taxon>Bacteria</taxon>
        <taxon>Bacillati</taxon>
        <taxon>Actinomycetota</taxon>
        <taxon>Actinomycetes</taxon>
        <taxon>Streptosporangiales</taxon>
        <taxon>Nocardiopsidaceae</taxon>
        <taxon>Marinactinospora</taxon>
    </lineage>
</organism>
<dbReference type="Pfam" id="PF08281">
    <property type="entry name" value="Sigma70_r4_2"/>
    <property type="match status" value="1"/>
</dbReference>
<evidence type="ECO:0000256" key="5">
    <source>
        <dbReference type="ARBA" id="ARBA00023163"/>
    </source>
</evidence>
<keyword evidence="10" id="KW-1185">Reference proteome</keyword>
<sequence>MTRSEEDPDASTSDGFARLFERHYPDVYRYALRRLGPDQADDVAAETFAVAWRRRDRIPGHAPLPWLYATARNIVLARSRGARRRGELFGLFDGEPPGLPASSDAAGQVLDRQTALSALKALRPRERELVMLLAWEGLDMPAAAQVLGCTVATARVRLHRARKRIQRLLADSAAQPDGDGPGPLPLTRPTLVEENR</sequence>
<reference evidence="9 10" key="1">
    <citation type="submission" date="2017-02" db="EMBL/GenBank/DDBJ databases">
        <authorList>
            <person name="Peterson S.W."/>
        </authorList>
    </citation>
    <scope>NUCLEOTIDE SEQUENCE [LARGE SCALE GENOMIC DNA]</scope>
    <source>
        <strain evidence="9 10">DSM 45154</strain>
    </source>
</reference>
<dbReference type="InterPro" id="IPR014284">
    <property type="entry name" value="RNA_pol_sigma-70_dom"/>
</dbReference>
<dbReference type="GO" id="GO:0016987">
    <property type="term" value="F:sigma factor activity"/>
    <property type="evidence" value="ECO:0007669"/>
    <property type="project" value="UniProtKB-KW"/>
</dbReference>
<dbReference type="Proteomes" id="UP000190637">
    <property type="component" value="Unassembled WGS sequence"/>
</dbReference>
<keyword evidence="2" id="KW-0805">Transcription regulation</keyword>
<dbReference type="SUPFAM" id="SSF88659">
    <property type="entry name" value="Sigma3 and sigma4 domains of RNA polymerase sigma factors"/>
    <property type="match status" value="1"/>
</dbReference>
<feature type="domain" description="RNA polymerase sigma factor 70 region 4 type 2" evidence="8">
    <location>
        <begin position="115"/>
        <end position="165"/>
    </location>
</feature>
<dbReference type="AlphaFoldDB" id="A0A1T4R9P3"/>
<dbReference type="OrthoDB" id="4184921at2"/>
<feature type="domain" description="RNA polymerase sigma-70 region 2" evidence="7">
    <location>
        <begin position="19"/>
        <end position="84"/>
    </location>
</feature>
<dbReference type="InterPro" id="IPR007627">
    <property type="entry name" value="RNA_pol_sigma70_r2"/>
</dbReference>
<evidence type="ECO:0000313" key="10">
    <source>
        <dbReference type="Proteomes" id="UP000190637"/>
    </source>
</evidence>
<keyword evidence="3" id="KW-0731">Sigma factor</keyword>
<evidence type="ECO:0000259" key="7">
    <source>
        <dbReference type="Pfam" id="PF04542"/>
    </source>
</evidence>
<dbReference type="SUPFAM" id="SSF88946">
    <property type="entry name" value="Sigma2 domain of RNA polymerase sigma factors"/>
    <property type="match status" value="1"/>
</dbReference>
<dbReference type="InterPro" id="IPR013324">
    <property type="entry name" value="RNA_pol_sigma_r3/r4-like"/>
</dbReference>
<dbReference type="Gene3D" id="1.10.1740.10">
    <property type="match status" value="1"/>
</dbReference>
<name>A0A1T4R9P3_9ACTN</name>
<dbReference type="CDD" id="cd06171">
    <property type="entry name" value="Sigma70_r4"/>
    <property type="match status" value="1"/>
</dbReference>
<dbReference type="InterPro" id="IPR013249">
    <property type="entry name" value="RNA_pol_sigma70_r4_t2"/>
</dbReference>
<dbReference type="InterPro" id="IPR039425">
    <property type="entry name" value="RNA_pol_sigma-70-like"/>
</dbReference>
<evidence type="ECO:0000256" key="1">
    <source>
        <dbReference type="ARBA" id="ARBA00010641"/>
    </source>
</evidence>
<evidence type="ECO:0000256" key="4">
    <source>
        <dbReference type="ARBA" id="ARBA00023125"/>
    </source>
</evidence>
<dbReference type="NCBIfam" id="TIGR02937">
    <property type="entry name" value="sigma70-ECF"/>
    <property type="match status" value="1"/>
</dbReference>
<keyword evidence="5" id="KW-0804">Transcription</keyword>